<evidence type="ECO:0000256" key="2">
    <source>
        <dbReference type="ARBA" id="ARBA00022448"/>
    </source>
</evidence>
<dbReference type="RefSeq" id="WP_184192897.1">
    <property type="nucleotide sequence ID" value="NZ_JACHGW010000001.1"/>
</dbReference>
<evidence type="ECO:0000313" key="7">
    <source>
        <dbReference type="Proteomes" id="UP000520814"/>
    </source>
</evidence>
<dbReference type="Proteomes" id="UP000520814">
    <property type="component" value="Unassembled WGS sequence"/>
</dbReference>
<dbReference type="InterPro" id="IPR003593">
    <property type="entry name" value="AAA+_ATPase"/>
</dbReference>
<evidence type="ECO:0000256" key="4">
    <source>
        <dbReference type="ARBA" id="ARBA00022840"/>
    </source>
</evidence>
<evidence type="ECO:0000259" key="5">
    <source>
        <dbReference type="PROSITE" id="PS50893"/>
    </source>
</evidence>
<dbReference type="EMBL" id="JACHGW010000001">
    <property type="protein sequence ID" value="MBB6049286.1"/>
    <property type="molecule type" value="Genomic_DNA"/>
</dbReference>
<accession>A0A7W9SMC1</accession>
<keyword evidence="2" id="KW-0813">Transport</keyword>
<dbReference type="GO" id="GO:0098796">
    <property type="term" value="C:membrane protein complex"/>
    <property type="evidence" value="ECO:0007669"/>
    <property type="project" value="UniProtKB-ARBA"/>
</dbReference>
<dbReference type="PANTHER" id="PTHR24220:SF689">
    <property type="entry name" value="LIPOPROTEIN-RELEASING SYSTEM ATP-BINDING PROTEIN LOLD"/>
    <property type="match status" value="1"/>
</dbReference>
<keyword evidence="3" id="KW-0547">Nucleotide-binding</keyword>
<dbReference type="GO" id="GO:0005524">
    <property type="term" value="F:ATP binding"/>
    <property type="evidence" value="ECO:0007669"/>
    <property type="project" value="UniProtKB-KW"/>
</dbReference>
<keyword evidence="7" id="KW-1185">Reference proteome</keyword>
<dbReference type="SUPFAM" id="SSF52540">
    <property type="entry name" value="P-loop containing nucleoside triphosphate hydrolases"/>
    <property type="match status" value="1"/>
</dbReference>
<dbReference type="InterPro" id="IPR015854">
    <property type="entry name" value="ABC_transpr_LolD-like"/>
</dbReference>
<dbReference type="GO" id="GO:0022857">
    <property type="term" value="F:transmembrane transporter activity"/>
    <property type="evidence" value="ECO:0007669"/>
    <property type="project" value="TreeGrafter"/>
</dbReference>
<dbReference type="InterPro" id="IPR027417">
    <property type="entry name" value="P-loop_NTPase"/>
</dbReference>
<evidence type="ECO:0000256" key="1">
    <source>
        <dbReference type="ARBA" id="ARBA00005417"/>
    </source>
</evidence>
<evidence type="ECO:0000313" key="6">
    <source>
        <dbReference type="EMBL" id="MBB6049286.1"/>
    </source>
</evidence>
<dbReference type="PROSITE" id="PS50893">
    <property type="entry name" value="ABC_TRANSPORTER_2"/>
    <property type="match status" value="1"/>
</dbReference>
<dbReference type="InterPro" id="IPR003439">
    <property type="entry name" value="ABC_transporter-like_ATP-bd"/>
</dbReference>
<feature type="domain" description="ABC transporter" evidence="5">
    <location>
        <begin position="4"/>
        <end position="222"/>
    </location>
</feature>
<dbReference type="Pfam" id="PF00005">
    <property type="entry name" value="ABC_tran"/>
    <property type="match status" value="1"/>
</dbReference>
<sequence length="222" mass="23679">MSLLELSGVVKSFVGVEKPVLRGVNLRLEAGEMAAIVGPSGSGKSTLLNIIGTLESPDSGSVLLDGTSLTGLDARALARVRSQKLGMIFQLHHLLPQCTVLENVLIPTLAEGPAQRKEPTEARAKRLLGRVGLSDRFAHRPGQLSGGERQRVAVVRALLNEPKLLLADEPTGALDQDSATNLTDLLIELNKEEGVALLVITHSPELASRLGKTYRLHEGVLV</sequence>
<dbReference type="GO" id="GO:0016887">
    <property type="term" value="F:ATP hydrolysis activity"/>
    <property type="evidence" value="ECO:0007669"/>
    <property type="project" value="InterPro"/>
</dbReference>
<dbReference type="CDD" id="cd03255">
    <property type="entry name" value="ABC_MJ0796_LolCDE_FtsE"/>
    <property type="match status" value="1"/>
</dbReference>
<gene>
    <name evidence="6" type="ORF">HNQ39_001048</name>
</gene>
<proteinExistence type="inferred from homology"/>
<dbReference type="FunFam" id="3.40.50.300:FF:000032">
    <property type="entry name" value="Export ABC transporter ATP-binding protein"/>
    <property type="match status" value="1"/>
</dbReference>
<dbReference type="SMART" id="SM00382">
    <property type="entry name" value="AAA"/>
    <property type="match status" value="1"/>
</dbReference>
<dbReference type="GO" id="GO:0005886">
    <property type="term" value="C:plasma membrane"/>
    <property type="evidence" value="ECO:0007669"/>
    <property type="project" value="TreeGrafter"/>
</dbReference>
<evidence type="ECO:0000256" key="3">
    <source>
        <dbReference type="ARBA" id="ARBA00022741"/>
    </source>
</evidence>
<dbReference type="InterPro" id="IPR017911">
    <property type="entry name" value="MacB-like_ATP-bd"/>
</dbReference>
<keyword evidence="6" id="KW-0449">Lipoprotein</keyword>
<protein>
    <submittedName>
        <fullName evidence="6">ABC-type lipoprotein export system ATPase subunit</fullName>
    </submittedName>
</protein>
<comment type="caution">
    <text evidence="6">The sequence shown here is derived from an EMBL/GenBank/DDBJ whole genome shotgun (WGS) entry which is preliminary data.</text>
</comment>
<organism evidence="6 7">
    <name type="scientific">Armatimonas rosea</name>
    <dbReference type="NCBI Taxonomy" id="685828"/>
    <lineage>
        <taxon>Bacteria</taxon>
        <taxon>Bacillati</taxon>
        <taxon>Armatimonadota</taxon>
        <taxon>Armatimonadia</taxon>
        <taxon>Armatimonadales</taxon>
        <taxon>Armatimonadaceae</taxon>
        <taxon>Armatimonas</taxon>
    </lineage>
</organism>
<dbReference type="InterPro" id="IPR017871">
    <property type="entry name" value="ABC_transporter-like_CS"/>
</dbReference>
<comment type="similarity">
    <text evidence="1">Belongs to the ABC transporter superfamily.</text>
</comment>
<dbReference type="Gene3D" id="3.40.50.300">
    <property type="entry name" value="P-loop containing nucleotide triphosphate hydrolases"/>
    <property type="match status" value="1"/>
</dbReference>
<keyword evidence="4" id="KW-0067">ATP-binding</keyword>
<name>A0A7W9SMC1_ARMRO</name>
<dbReference type="PROSITE" id="PS00211">
    <property type="entry name" value="ABC_TRANSPORTER_1"/>
    <property type="match status" value="1"/>
</dbReference>
<reference evidence="6 7" key="1">
    <citation type="submission" date="2020-08" db="EMBL/GenBank/DDBJ databases">
        <title>Genomic Encyclopedia of Type Strains, Phase IV (KMG-IV): sequencing the most valuable type-strain genomes for metagenomic binning, comparative biology and taxonomic classification.</title>
        <authorList>
            <person name="Goeker M."/>
        </authorList>
    </citation>
    <scope>NUCLEOTIDE SEQUENCE [LARGE SCALE GENOMIC DNA]</scope>
    <source>
        <strain evidence="6 7">DSM 23562</strain>
    </source>
</reference>
<dbReference type="AlphaFoldDB" id="A0A7W9SMC1"/>
<dbReference type="PANTHER" id="PTHR24220">
    <property type="entry name" value="IMPORT ATP-BINDING PROTEIN"/>
    <property type="match status" value="1"/>
</dbReference>